<evidence type="ECO:0000256" key="5">
    <source>
        <dbReference type="ARBA" id="ARBA00043266"/>
    </source>
</evidence>
<feature type="chain" id="PRO_5044611761" description="Ig-like domain-containing protein" evidence="7">
    <location>
        <begin position="26"/>
        <end position="199"/>
    </location>
</feature>
<reference evidence="9" key="2">
    <citation type="submission" date="2025-05" db="UniProtKB">
        <authorList>
            <consortium name="Ensembl"/>
        </authorList>
    </citation>
    <scope>IDENTIFICATION</scope>
</reference>
<accession>A0A4W2GXQ6</accession>
<dbReference type="PROSITE" id="PS50835">
    <property type="entry name" value="IG_LIKE"/>
    <property type="match status" value="1"/>
</dbReference>
<evidence type="ECO:0000313" key="9">
    <source>
        <dbReference type="Ensembl" id="ENSBIXP00005022436.1"/>
    </source>
</evidence>
<reference evidence="10 11" key="1">
    <citation type="submission" date="2018-11" db="EMBL/GenBank/DDBJ databases">
        <title>Haplotype-resolved cattle genomes.</title>
        <authorList>
            <person name="Low W.Y."/>
            <person name="Tearle R."/>
            <person name="Bickhart D.M."/>
            <person name="Rosen B.D."/>
            <person name="Koren S."/>
            <person name="Rhie A."/>
            <person name="Hiendleder S."/>
            <person name="Phillippy A.M."/>
            <person name="Smith T.P.L."/>
            <person name="Williams J.L."/>
        </authorList>
    </citation>
    <scope>NUCLEOTIDE SEQUENCE [LARGE SCALE GENOMIC DNA]</scope>
</reference>
<dbReference type="SMART" id="SM00406">
    <property type="entry name" value="IGv"/>
    <property type="match status" value="1"/>
</dbReference>
<feature type="signal peptide" evidence="7">
    <location>
        <begin position="1"/>
        <end position="25"/>
    </location>
</feature>
<dbReference type="SMART" id="SM00409">
    <property type="entry name" value="IG"/>
    <property type="match status" value="1"/>
</dbReference>
<name>A0A4W2GXQ6_BOBOX</name>
<keyword evidence="10" id="KW-1185">Reference proteome</keyword>
<dbReference type="Proteomes" id="UP000429181">
    <property type="component" value="Unassembled WGS sequence"/>
</dbReference>
<dbReference type="GO" id="GO:0042101">
    <property type="term" value="C:T cell receptor complex"/>
    <property type="evidence" value="ECO:0007669"/>
    <property type="project" value="UniProtKB-KW"/>
</dbReference>
<dbReference type="OMA" id="EFYKPNQ"/>
<evidence type="ECO:0000256" key="4">
    <source>
        <dbReference type="ARBA" id="ARBA00023319"/>
    </source>
</evidence>
<evidence type="ECO:0000313" key="10">
    <source>
        <dbReference type="Proteomes" id="UP000314981"/>
    </source>
</evidence>
<sequence>MQSGPPALLCTVVALICLGSNNVESADVPTVFKKEGESVTVECKFSVSYTYYMMYWYRQPSSGEMIYMINIHSQNKHSREGRYSVEFYKPNQMLKLTISALTLSDSAIYFCAVREFHGEGSDRKRLTKTPRAEHETATCYRRQPTEQEEGRHRHDGGSAGSTERLMNVLKTIFPHLVSEKEPWLQDPSLQSILISVSGV</sequence>
<proteinExistence type="predicted"/>
<dbReference type="InterPro" id="IPR013106">
    <property type="entry name" value="Ig_V-set"/>
</dbReference>
<dbReference type="GO" id="GO:0002250">
    <property type="term" value="P:adaptive immune response"/>
    <property type="evidence" value="ECO:0007669"/>
    <property type="project" value="UniProtKB-KW"/>
</dbReference>
<dbReference type="InterPro" id="IPR013783">
    <property type="entry name" value="Ig-like_fold"/>
</dbReference>
<feature type="region of interest" description="Disordered" evidence="6">
    <location>
        <begin position="123"/>
        <end position="161"/>
    </location>
</feature>
<feature type="compositionally biased region" description="Basic and acidic residues" evidence="6">
    <location>
        <begin position="123"/>
        <end position="136"/>
    </location>
</feature>
<dbReference type="AlphaFoldDB" id="A0A4W2GXQ6"/>
<keyword evidence="1 7" id="KW-0732">Signal</keyword>
<dbReference type="InterPro" id="IPR007110">
    <property type="entry name" value="Ig-like_dom"/>
</dbReference>
<keyword evidence="3" id="KW-0675">Receptor</keyword>
<evidence type="ECO:0000259" key="8">
    <source>
        <dbReference type="PROSITE" id="PS50835"/>
    </source>
</evidence>
<dbReference type="InterPro" id="IPR051287">
    <property type="entry name" value="TCR_variable_region"/>
</dbReference>
<dbReference type="PANTHER" id="PTHR19367:SF45">
    <property type="entry name" value="IG-LIKE DOMAIN-CONTAINING PROTEIN"/>
    <property type="match status" value="1"/>
</dbReference>
<feature type="compositionally biased region" description="Basic and acidic residues" evidence="6">
    <location>
        <begin position="143"/>
        <end position="156"/>
    </location>
</feature>
<evidence type="ECO:0000256" key="1">
    <source>
        <dbReference type="ARBA" id="ARBA00022729"/>
    </source>
</evidence>
<dbReference type="InterPro" id="IPR003599">
    <property type="entry name" value="Ig_sub"/>
</dbReference>
<evidence type="ECO:0000313" key="11">
    <source>
        <dbReference type="Proteomes" id="UP000429181"/>
    </source>
</evidence>
<evidence type="ECO:0000256" key="3">
    <source>
        <dbReference type="ARBA" id="ARBA00023170"/>
    </source>
</evidence>
<protein>
    <recommendedName>
        <fullName evidence="8">Ig-like domain-containing protein</fullName>
    </recommendedName>
</protein>
<keyword evidence="5" id="KW-1279">T cell receptor</keyword>
<dbReference type="PANTHER" id="PTHR19367">
    <property type="entry name" value="T-CELL RECEPTOR ALPHA CHAIN V REGION"/>
    <property type="match status" value="1"/>
</dbReference>
<dbReference type="SUPFAM" id="SSF48726">
    <property type="entry name" value="Immunoglobulin"/>
    <property type="match status" value="1"/>
</dbReference>
<dbReference type="Ensembl" id="ENSBIXT00005051376.1">
    <property type="protein sequence ID" value="ENSBIXP00005022436.1"/>
    <property type="gene ID" value="ENSBIXG00005025323.1"/>
</dbReference>
<dbReference type="Proteomes" id="UP000314981">
    <property type="component" value="Chromosome 10"/>
</dbReference>
<keyword evidence="2" id="KW-1064">Adaptive immunity</keyword>
<dbReference type="Pfam" id="PF07686">
    <property type="entry name" value="V-set"/>
    <property type="match status" value="1"/>
</dbReference>
<organism evidence="9 11">
    <name type="scientific">Bos indicus x Bos taurus</name>
    <name type="common">Hybrid cattle</name>
    <dbReference type="NCBI Taxonomy" id="30522"/>
    <lineage>
        <taxon>Eukaryota</taxon>
        <taxon>Metazoa</taxon>
        <taxon>Chordata</taxon>
        <taxon>Craniata</taxon>
        <taxon>Vertebrata</taxon>
        <taxon>Euteleostomi</taxon>
        <taxon>Mammalia</taxon>
        <taxon>Eutheria</taxon>
        <taxon>Laurasiatheria</taxon>
        <taxon>Artiodactyla</taxon>
        <taxon>Ruminantia</taxon>
        <taxon>Pecora</taxon>
        <taxon>Bovidae</taxon>
        <taxon>Bovinae</taxon>
        <taxon>Bos</taxon>
    </lineage>
</organism>
<keyword evidence="5" id="KW-0391">Immunity</keyword>
<feature type="domain" description="Ig-like" evidence="8">
    <location>
        <begin position="6"/>
        <end position="127"/>
    </location>
</feature>
<dbReference type="GeneTree" id="ENSGT00940000165763"/>
<evidence type="ECO:0000256" key="6">
    <source>
        <dbReference type="SAM" id="MobiDB-lite"/>
    </source>
</evidence>
<dbReference type="Ensembl" id="ENSBIXT00000048985.1">
    <property type="protein sequence ID" value="ENSBIXP00000039182.1"/>
    <property type="gene ID" value="ENSBIXG00000004547.1"/>
</dbReference>
<dbReference type="InterPro" id="IPR036179">
    <property type="entry name" value="Ig-like_dom_sf"/>
</dbReference>
<keyword evidence="4" id="KW-0393">Immunoglobulin domain</keyword>
<evidence type="ECO:0000256" key="2">
    <source>
        <dbReference type="ARBA" id="ARBA00023130"/>
    </source>
</evidence>
<evidence type="ECO:0000256" key="7">
    <source>
        <dbReference type="SAM" id="SignalP"/>
    </source>
</evidence>
<dbReference type="Gene3D" id="2.60.40.10">
    <property type="entry name" value="Immunoglobulins"/>
    <property type="match status" value="1"/>
</dbReference>